<dbReference type="SUPFAM" id="SSF56563">
    <property type="entry name" value="Major capsid protein gp5"/>
    <property type="match status" value="1"/>
</dbReference>
<keyword evidence="6" id="KW-1185">Reference proteome</keyword>
<feature type="coiled-coil region" evidence="3">
    <location>
        <begin position="18"/>
        <end position="45"/>
    </location>
</feature>
<dbReference type="Pfam" id="PF05065">
    <property type="entry name" value="Phage_capsid"/>
    <property type="match status" value="1"/>
</dbReference>
<dbReference type="InterPro" id="IPR054612">
    <property type="entry name" value="Phage_capsid-like_C"/>
</dbReference>
<evidence type="ECO:0000256" key="2">
    <source>
        <dbReference type="ARBA" id="ARBA00022844"/>
    </source>
</evidence>
<dbReference type="InterPro" id="IPR024455">
    <property type="entry name" value="Phage_capsid"/>
</dbReference>
<comment type="subcellular location">
    <subcellularLocation>
        <location evidence="1">Virion</location>
    </subcellularLocation>
</comment>
<evidence type="ECO:0000313" key="5">
    <source>
        <dbReference type="EMBL" id="ATW69891.1"/>
    </source>
</evidence>
<feature type="domain" description="Phage capsid-like C-terminal" evidence="4">
    <location>
        <begin position="193"/>
        <end position="458"/>
    </location>
</feature>
<dbReference type="OrthoDB" id="4801at10239"/>
<sequence length="474" mass="52814">MGDKTQNPIDELIKSLGLDEIKKSLEDINKEKALEAEKARKAQEEEAFQAKVKALVDSQVGEQKAQLLQALELVKTLQQTSTKSAEEFAKTLEERQEEVLALKEQVKQLNALRSGRGTVDVNPVTKALMGTQKDFEKEAEDLVLLSRIVKKGVFETEHGKAHLEKYKDIVVSGTGVNESSSLVVSSEAYETLFNTSILRDIQKELVVASLFTELPMTQANLTMPIESGPAQAKWVDANTYGKPETTGEWAKTELTEINFRTYKLSAKAFVTDETTEDAIIVVLPIIRRRLVEAHAYTIEQTFMTGSGTNMPEGLLTMAKADSHVISTEASADGTVQVTAKMLHKLRRTLGRKGIKLNKLVLVISMDAYYDLLEDEEFQDVSQVEAANAVKLTGQVGRVYGMPVVVSEFFPNKEAGAAYAFIAYRDDFVVPRQRSVTIEEERVAESQRYNIYVTQRLNLQRFFKGDNIVAAAYKA</sequence>
<dbReference type="Proteomes" id="UP000241842">
    <property type="component" value="Segment"/>
</dbReference>
<dbReference type="KEGG" id="vg:40097228"/>
<dbReference type="EMBL" id="MG030347">
    <property type="protein sequence ID" value="ATW69891.1"/>
    <property type="molecule type" value="Genomic_DNA"/>
</dbReference>
<evidence type="ECO:0000256" key="3">
    <source>
        <dbReference type="SAM" id="Coils"/>
    </source>
</evidence>
<feature type="coiled-coil region" evidence="3">
    <location>
        <begin position="85"/>
        <end position="112"/>
    </location>
</feature>
<organism evidence="5 6">
    <name type="scientific">Proteus phage PM135</name>
    <dbReference type="NCBI Taxonomy" id="2048008"/>
    <lineage>
        <taxon>Viruses</taxon>
        <taxon>Duplodnaviria</taxon>
        <taxon>Heunggongvirae</taxon>
        <taxon>Uroviricota</taxon>
        <taxon>Caudoviricetes</taxon>
        <taxon>Demerecviridae</taxon>
        <taxon>Novosibvirus</taxon>
        <taxon>Novosibvirus PM135</taxon>
    </lineage>
</organism>
<evidence type="ECO:0000259" key="4">
    <source>
        <dbReference type="Pfam" id="PF05065"/>
    </source>
</evidence>
<accession>A0A2H4PRG9</accession>
<evidence type="ECO:0000256" key="1">
    <source>
        <dbReference type="ARBA" id="ARBA00004328"/>
    </source>
</evidence>
<proteinExistence type="predicted"/>
<dbReference type="GO" id="GO:0044423">
    <property type="term" value="C:virion component"/>
    <property type="evidence" value="ECO:0007669"/>
    <property type="project" value="UniProtKB-KW"/>
</dbReference>
<dbReference type="GeneID" id="40097228"/>
<keyword evidence="2" id="KW-0946">Virion</keyword>
<dbReference type="RefSeq" id="YP_009620575.1">
    <property type="nucleotide sequence ID" value="NC_042090.1"/>
</dbReference>
<protein>
    <submittedName>
        <fullName evidence="5">Capsid protein</fullName>
    </submittedName>
</protein>
<reference evidence="6" key="1">
    <citation type="submission" date="2017-10" db="EMBL/GenBank/DDBJ databases">
        <title>Isolation and characterization of a group of new proteus bacteriophages.</title>
        <authorList>
            <person name="Kozlova Y.N."/>
            <person name="Morozova V.V."/>
            <person name="Babkin I.V."/>
            <person name="Tikunova N.V."/>
            <person name="Bokovaya O.V."/>
            <person name="Shedko E.D."/>
        </authorList>
    </citation>
    <scope>NUCLEOTIDE SEQUENCE [LARGE SCALE GENOMIC DNA]</scope>
</reference>
<evidence type="ECO:0000313" key="6">
    <source>
        <dbReference type="Proteomes" id="UP000241842"/>
    </source>
</evidence>
<dbReference type="NCBIfam" id="TIGR01554">
    <property type="entry name" value="major_cap_HK97"/>
    <property type="match status" value="1"/>
</dbReference>
<keyword evidence="3" id="KW-0175">Coiled coil</keyword>
<name>A0A2H4PRG9_9CAUD</name>